<evidence type="ECO:0000256" key="1">
    <source>
        <dbReference type="SAM" id="MobiDB-lite"/>
    </source>
</evidence>
<proteinExistence type="predicted"/>
<protein>
    <submittedName>
        <fullName evidence="2">Uncharacterized protein</fullName>
    </submittedName>
</protein>
<accession>A0ABQ7DUG7</accession>
<dbReference type="EMBL" id="QGKV02000649">
    <property type="protein sequence ID" value="KAF3581020.1"/>
    <property type="molecule type" value="Genomic_DNA"/>
</dbReference>
<dbReference type="Proteomes" id="UP000266723">
    <property type="component" value="Unassembled WGS sequence"/>
</dbReference>
<sequence>MVKSKWSNKEFENELEPEDDLAAEDATLNNAWKQEEYIGRNGRSTVHSRHSKFKLIIK</sequence>
<feature type="region of interest" description="Disordered" evidence="1">
    <location>
        <begin position="1"/>
        <end position="23"/>
    </location>
</feature>
<reference evidence="2 3" key="1">
    <citation type="journal article" date="2020" name="BMC Genomics">
        <title>Intraspecific diversification of the crop wild relative Brassica cretica Lam. using demographic model selection.</title>
        <authorList>
            <person name="Kioukis A."/>
            <person name="Michalopoulou V.A."/>
            <person name="Briers L."/>
            <person name="Pirintsos S."/>
            <person name="Studholme D.J."/>
            <person name="Pavlidis P."/>
            <person name="Sarris P.F."/>
        </authorList>
    </citation>
    <scope>NUCLEOTIDE SEQUENCE [LARGE SCALE GENOMIC DNA]</scope>
    <source>
        <strain evidence="3">cv. PFS-1207/04</strain>
    </source>
</reference>
<comment type="caution">
    <text evidence="2">The sequence shown here is derived from an EMBL/GenBank/DDBJ whole genome shotgun (WGS) entry which is preliminary data.</text>
</comment>
<keyword evidence="3" id="KW-1185">Reference proteome</keyword>
<feature type="compositionally biased region" description="Acidic residues" evidence="1">
    <location>
        <begin position="13"/>
        <end position="23"/>
    </location>
</feature>
<evidence type="ECO:0000313" key="2">
    <source>
        <dbReference type="EMBL" id="KAF3581020.1"/>
    </source>
</evidence>
<gene>
    <name evidence="2" type="ORF">DY000_02034150</name>
</gene>
<evidence type="ECO:0000313" key="3">
    <source>
        <dbReference type="Proteomes" id="UP000266723"/>
    </source>
</evidence>
<name>A0ABQ7DUG7_BRACR</name>
<organism evidence="2 3">
    <name type="scientific">Brassica cretica</name>
    <name type="common">Mustard</name>
    <dbReference type="NCBI Taxonomy" id="69181"/>
    <lineage>
        <taxon>Eukaryota</taxon>
        <taxon>Viridiplantae</taxon>
        <taxon>Streptophyta</taxon>
        <taxon>Embryophyta</taxon>
        <taxon>Tracheophyta</taxon>
        <taxon>Spermatophyta</taxon>
        <taxon>Magnoliopsida</taxon>
        <taxon>eudicotyledons</taxon>
        <taxon>Gunneridae</taxon>
        <taxon>Pentapetalae</taxon>
        <taxon>rosids</taxon>
        <taxon>malvids</taxon>
        <taxon>Brassicales</taxon>
        <taxon>Brassicaceae</taxon>
        <taxon>Brassiceae</taxon>
        <taxon>Brassica</taxon>
    </lineage>
</organism>